<protein>
    <submittedName>
        <fullName evidence="2">Uncharacterized protein</fullName>
    </submittedName>
</protein>
<keyword evidence="1" id="KW-1133">Transmembrane helix</keyword>
<keyword evidence="1" id="KW-0812">Transmembrane</keyword>
<evidence type="ECO:0000313" key="2">
    <source>
        <dbReference type="EMBL" id="QDT36994.1"/>
    </source>
</evidence>
<accession>A0A517QZG5</accession>
<gene>
    <name evidence="2" type="ORF">Pan189_13580</name>
</gene>
<name>A0A517QZG5_9PLAN</name>
<dbReference type="KEGG" id="svp:Pan189_13580"/>
<sequence length="182" mass="19881">MKRWISRITAGAAFVLIFAAVGLVVSLLNNPPAFGLLDIESVWRIAMLSLLAGLTLFVGFIWTRFRRERTLCGSSPAGNDYPPTVDLLSRIKFVLAILSATQLVSAVLFVCGLAIISPYLRRPPVWFMKVSMSMVAIFVLCGLATFVILISIMVVDRFFGIRRSGGVGPESANDDFGEPDHA</sequence>
<keyword evidence="1" id="KW-0472">Membrane</keyword>
<dbReference type="AlphaFoldDB" id="A0A517QZG5"/>
<evidence type="ECO:0000256" key="1">
    <source>
        <dbReference type="SAM" id="Phobius"/>
    </source>
</evidence>
<keyword evidence="3" id="KW-1185">Reference proteome</keyword>
<organism evidence="2 3">
    <name type="scientific">Stratiformator vulcanicus</name>
    <dbReference type="NCBI Taxonomy" id="2527980"/>
    <lineage>
        <taxon>Bacteria</taxon>
        <taxon>Pseudomonadati</taxon>
        <taxon>Planctomycetota</taxon>
        <taxon>Planctomycetia</taxon>
        <taxon>Planctomycetales</taxon>
        <taxon>Planctomycetaceae</taxon>
        <taxon>Stratiformator</taxon>
    </lineage>
</organism>
<evidence type="ECO:0000313" key="3">
    <source>
        <dbReference type="Proteomes" id="UP000317318"/>
    </source>
</evidence>
<feature type="transmembrane region" description="Helical" evidence="1">
    <location>
        <begin position="132"/>
        <end position="155"/>
    </location>
</feature>
<dbReference type="EMBL" id="CP036268">
    <property type="protein sequence ID" value="QDT36994.1"/>
    <property type="molecule type" value="Genomic_DNA"/>
</dbReference>
<proteinExistence type="predicted"/>
<reference evidence="2 3" key="1">
    <citation type="submission" date="2019-02" db="EMBL/GenBank/DDBJ databases">
        <title>Deep-cultivation of Planctomycetes and their phenomic and genomic characterization uncovers novel biology.</title>
        <authorList>
            <person name="Wiegand S."/>
            <person name="Jogler M."/>
            <person name="Boedeker C."/>
            <person name="Pinto D."/>
            <person name="Vollmers J."/>
            <person name="Rivas-Marin E."/>
            <person name="Kohn T."/>
            <person name="Peeters S.H."/>
            <person name="Heuer A."/>
            <person name="Rast P."/>
            <person name="Oberbeckmann S."/>
            <person name="Bunk B."/>
            <person name="Jeske O."/>
            <person name="Meyerdierks A."/>
            <person name="Storesund J.E."/>
            <person name="Kallscheuer N."/>
            <person name="Luecker S."/>
            <person name="Lage O.M."/>
            <person name="Pohl T."/>
            <person name="Merkel B.J."/>
            <person name="Hornburger P."/>
            <person name="Mueller R.-W."/>
            <person name="Bruemmer F."/>
            <person name="Labrenz M."/>
            <person name="Spormann A.M."/>
            <person name="Op den Camp H."/>
            <person name="Overmann J."/>
            <person name="Amann R."/>
            <person name="Jetten M.S.M."/>
            <person name="Mascher T."/>
            <person name="Medema M.H."/>
            <person name="Devos D.P."/>
            <person name="Kaster A.-K."/>
            <person name="Ovreas L."/>
            <person name="Rohde M."/>
            <person name="Galperin M.Y."/>
            <person name="Jogler C."/>
        </authorList>
    </citation>
    <scope>NUCLEOTIDE SEQUENCE [LARGE SCALE GENOMIC DNA]</scope>
    <source>
        <strain evidence="2 3">Pan189</strain>
    </source>
</reference>
<dbReference type="Proteomes" id="UP000317318">
    <property type="component" value="Chromosome"/>
</dbReference>
<feature type="transmembrane region" description="Helical" evidence="1">
    <location>
        <begin position="42"/>
        <end position="62"/>
    </location>
</feature>
<feature type="transmembrane region" description="Helical" evidence="1">
    <location>
        <begin position="93"/>
        <end position="120"/>
    </location>
</feature>